<name>A0A8C9S9J1_SCLFO</name>
<reference evidence="1" key="3">
    <citation type="submission" date="2025-09" db="UniProtKB">
        <authorList>
            <consortium name="Ensembl"/>
        </authorList>
    </citation>
    <scope>IDENTIFICATION</scope>
</reference>
<organism evidence="1 2">
    <name type="scientific">Scleropages formosus</name>
    <name type="common">Asian bonytongue</name>
    <name type="synonym">Osteoglossum formosum</name>
    <dbReference type="NCBI Taxonomy" id="113540"/>
    <lineage>
        <taxon>Eukaryota</taxon>
        <taxon>Metazoa</taxon>
        <taxon>Chordata</taxon>
        <taxon>Craniata</taxon>
        <taxon>Vertebrata</taxon>
        <taxon>Euteleostomi</taxon>
        <taxon>Actinopterygii</taxon>
        <taxon>Neopterygii</taxon>
        <taxon>Teleostei</taxon>
        <taxon>Osteoglossocephala</taxon>
        <taxon>Osteoglossomorpha</taxon>
        <taxon>Osteoglossiformes</taxon>
        <taxon>Osteoglossidae</taxon>
        <taxon>Scleropages</taxon>
    </lineage>
</organism>
<keyword evidence="2" id="KW-1185">Reference proteome</keyword>
<dbReference type="AlphaFoldDB" id="A0A8C9S9J1"/>
<evidence type="ECO:0000313" key="2">
    <source>
        <dbReference type="Proteomes" id="UP000694397"/>
    </source>
</evidence>
<dbReference type="GeneTree" id="ENSGT00900000143393"/>
<dbReference type="OrthoDB" id="8695574at2759"/>
<reference evidence="1" key="2">
    <citation type="submission" date="2025-08" db="UniProtKB">
        <authorList>
            <consortium name="Ensembl"/>
        </authorList>
    </citation>
    <scope>IDENTIFICATION</scope>
</reference>
<dbReference type="Ensembl" id="ENSSFOT00015027526.2">
    <property type="protein sequence ID" value="ENSSFOP00015027217.1"/>
    <property type="gene ID" value="ENSSFOG00015017493.2"/>
</dbReference>
<evidence type="ECO:0000313" key="1">
    <source>
        <dbReference type="Ensembl" id="ENSSFOP00015027217.1"/>
    </source>
</evidence>
<protein>
    <submittedName>
        <fullName evidence="1">Uncharacterized protein</fullName>
    </submittedName>
</protein>
<sequence length="89" mass="9957">MGSALGLARRTLSTRPFHIMPCTAFMALSLSSWLLKVTKANVCLPNSLILCGFSPCLLRNFFRSLKPMNLGRFWISTLKISEVNRSPLI</sequence>
<accession>A0A8C9S9J1</accession>
<reference evidence="1 2" key="1">
    <citation type="submission" date="2019-04" db="EMBL/GenBank/DDBJ databases">
        <authorList>
            <consortium name="Wellcome Sanger Institute Data Sharing"/>
        </authorList>
    </citation>
    <scope>NUCLEOTIDE SEQUENCE [LARGE SCALE GENOMIC DNA]</scope>
</reference>
<proteinExistence type="predicted"/>
<dbReference type="Proteomes" id="UP000694397">
    <property type="component" value="Chromosome 12"/>
</dbReference>